<sequence length="751" mass="84866">MESSERLPQVGEYPESSKQYYKFMGHEMWFGPEASPVERMRLLSNPDWLSPYHKLLFESLFPDALPAKDFDTESIAATKEVELSPAEKEVRRVLMEHFGFVTPTRKMERGEKEGAHDIWSLGVAFTTESGTITKMLNNLPGFRRLSLIGQTDPRLRSVEDHSRATDDRLAITRADHSKDLAQSVAMTNITMALKAPRLYLERVQADGKRYGKMYAQLHGLAPDSVSFAIAPSAASKEAVKRAMSKYPKEVPEKSWKEGQEALFHATEYIKYQLVASYLHDIKTPGWGDIFMKAKPTRIGQRDVDYSEDHVLKNDIFAMVQNERTGLPQLIARFSMNPKLLATMIAMMAAEGDPCLPGYLMKDKRKYTKDVLDLFPHLQAIAGSASFDHDQRSGTRTNAEYVINRYLPGGFVRLRRSGNVPEPIGSFEERARLLMFALASGATREDLTNACVQMHIDPARVSMAAEEIDFGPNVTLTPVNIPYKNPETGTVELRREVMPVALRPGDVKKAILLFNMLGAEYYMNPARAATEEILQDMVTACMWGNRLEGDTSIYPDDFIYGTDSALADKLETVAPVIPWILEDCMEHGRIVTEEELARMARDPGGALDHCFVKECSMDFMVTRKYGTFVQSDEWDDFHDQHVVRPYIDVIRKRRGEPIGTVNPLSLPARLDALEKRLQSTRTFYLIDLPPEKLDQLRAKVDLGATSKLAILRALLLWTEPVEVGGETVRLNLWDEFSREGYEINAPLLARRG</sequence>
<dbReference type="EMBL" id="MFJZ01000007">
    <property type="protein sequence ID" value="OGG30718.1"/>
    <property type="molecule type" value="Genomic_DNA"/>
</dbReference>
<reference evidence="1 2" key="1">
    <citation type="journal article" date="2016" name="Nat. Commun.">
        <title>Thousands of microbial genomes shed light on interconnected biogeochemical processes in an aquifer system.</title>
        <authorList>
            <person name="Anantharaman K."/>
            <person name="Brown C.T."/>
            <person name="Hug L.A."/>
            <person name="Sharon I."/>
            <person name="Castelle C.J."/>
            <person name="Probst A.J."/>
            <person name="Thomas B.C."/>
            <person name="Singh A."/>
            <person name="Wilkins M.J."/>
            <person name="Karaoz U."/>
            <person name="Brodie E.L."/>
            <person name="Williams K.H."/>
            <person name="Hubbard S.S."/>
            <person name="Banfield J.F."/>
        </authorList>
    </citation>
    <scope>NUCLEOTIDE SEQUENCE [LARGE SCALE GENOMIC DNA]</scope>
</reference>
<protein>
    <submittedName>
        <fullName evidence="1">Uncharacterized protein</fullName>
    </submittedName>
</protein>
<proteinExistence type="predicted"/>
<evidence type="ECO:0000313" key="2">
    <source>
        <dbReference type="Proteomes" id="UP000176409"/>
    </source>
</evidence>
<gene>
    <name evidence="1" type="ORF">A2973_05460</name>
</gene>
<comment type="caution">
    <text evidence="1">The sequence shown here is derived from an EMBL/GenBank/DDBJ whole genome shotgun (WGS) entry which is preliminary data.</text>
</comment>
<dbReference type="AlphaFoldDB" id="A0A1F6B1C3"/>
<dbReference type="Proteomes" id="UP000176409">
    <property type="component" value="Unassembled WGS sequence"/>
</dbReference>
<evidence type="ECO:0000313" key="1">
    <source>
        <dbReference type="EMBL" id="OGG30718.1"/>
    </source>
</evidence>
<name>A0A1F6B1C3_9BACT</name>
<organism evidence="1 2">
    <name type="scientific">Candidatus Gottesmanbacteria bacterium RIFCSPLOWO2_01_FULL_49_10</name>
    <dbReference type="NCBI Taxonomy" id="1798396"/>
    <lineage>
        <taxon>Bacteria</taxon>
        <taxon>Candidatus Gottesmaniibacteriota</taxon>
    </lineage>
</organism>
<accession>A0A1F6B1C3</accession>